<organism evidence="2 3">
    <name type="scientific">Mycena metata</name>
    <dbReference type="NCBI Taxonomy" id="1033252"/>
    <lineage>
        <taxon>Eukaryota</taxon>
        <taxon>Fungi</taxon>
        <taxon>Dikarya</taxon>
        <taxon>Basidiomycota</taxon>
        <taxon>Agaricomycotina</taxon>
        <taxon>Agaricomycetes</taxon>
        <taxon>Agaricomycetidae</taxon>
        <taxon>Agaricales</taxon>
        <taxon>Marasmiineae</taxon>
        <taxon>Mycenaceae</taxon>
        <taxon>Mycena</taxon>
    </lineage>
</organism>
<gene>
    <name evidence="2" type="ORF">B0H16DRAFT_1811661</name>
</gene>
<comment type="caution">
    <text evidence="2">The sequence shown here is derived from an EMBL/GenBank/DDBJ whole genome shotgun (WGS) entry which is preliminary data.</text>
</comment>
<proteinExistence type="predicted"/>
<accession>A0AAD7MEA9</accession>
<dbReference type="Proteomes" id="UP001215598">
    <property type="component" value="Unassembled WGS sequence"/>
</dbReference>
<keyword evidence="3" id="KW-1185">Reference proteome</keyword>
<feature type="region of interest" description="Disordered" evidence="1">
    <location>
        <begin position="336"/>
        <end position="372"/>
    </location>
</feature>
<feature type="compositionally biased region" description="Pro residues" evidence="1">
    <location>
        <begin position="117"/>
        <end position="129"/>
    </location>
</feature>
<reference evidence="2" key="1">
    <citation type="submission" date="2023-03" db="EMBL/GenBank/DDBJ databases">
        <title>Massive genome expansion in bonnet fungi (Mycena s.s.) driven by repeated elements and novel gene families across ecological guilds.</title>
        <authorList>
            <consortium name="Lawrence Berkeley National Laboratory"/>
            <person name="Harder C.B."/>
            <person name="Miyauchi S."/>
            <person name="Viragh M."/>
            <person name="Kuo A."/>
            <person name="Thoen E."/>
            <person name="Andreopoulos B."/>
            <person name="Lu D."/>
            <person name="Skrede I."/>
            <person name="Drula E."/>
            <person name="Henrissat B."/>
            <person name="Morin E."/>
            <person name="Kohler A."/>
            <person name="Barry K."/>
            <person name="LaButti K."/>
            <person name="Morin E."/>
            <person name="Salamov A."/>
            <person name="Lipzen A."/>
            <person name="Mereny Z."/>
            <person name="Hegedus B."/>
            <person name="Baldrian P."/>
            <person name="Stursova M."/>
            <person name="Weitz H."/>
            <person name="Taylor A."/>
            <person name="Grigoriev I.V."/>
            <person name="Nagy L.G."/>
            <person name="Martin F."/>
            <person name="Kauserud H."/>
        </authorList>
    </citation>
    <scope>NUCLEOTIDE SEQUENCE</scope>
    <source>
        <strain evidence="2">CBHHK182m</strain>
    </source>
</reference>
<dbReference type="EMBL" id="JARKIB010000354">
    <property type="protein sequence ID" value="KAJ7712938.1"/>
    <property type="molecule type" value="Genomic_DNA"/>
</dbReference>
<evidence type="ECO:0000256" key="1">
    <source>
        <dbReference type="SAM" id="MobiDB-lite"/>
    </source>
</evidence>
<sequence>MSRLTVTRTVGPWPAARSITASRFLSNDHDEPTFHYRAPNGLDADASPHRRPHPSALPSKPVTHLCMTTAPPFRRKHPGLHTPIDVPHPTRPPRRITAHRPHRTAPPLKSSTRPSRAPLPPFRKPPSCPPSRATTPPRNCLSRSLPPPTVSQDALSPPSRPHLPSVSLQPDIPLTSLENLGPSAPPPSQLTPLTATEIARARGPVHHVIPLSSQQPPNNHRDEPNPPDHTTQPHPFGSPHRTHLAAASHTLPSSNPTFFVAQNLARHFCPSTAPRLSTCTHPLDTPHPPYQFTSPRNNPPPGCLYRLLPLAVSDLAPVPTLACPTSPISAYRRYRRPQPLLPSPPPRPCPSRPTPPFPFARESGAPDTAFPSHDAPLRLLRNDCGEREWWISMGLHGLLRCVPATSSPRSHDIFSLPQSFRLLPPPSYTPYQRRRPPSRDDIEFREDFNITFQLLTDMNGETSRKILLYFLMLTAYSYRPSTDHAHLVRPEFISGVQAPGFSGTSHDIARTLGSRPEDMNAACAARMFRRWRRREAIDACVNSRFVGSAVSTGTAELPISRPLSSFTPD</sequence>
<evidence type="ECO:0000313" key="2">
    <source>
        <dbReference type="EMBL" id="KAJ7712938.1"/>
    </source>
</evidence>
<name>A0AAD7MEA9_9AGAR</name>
<feature type="compositionally biased region" description="Pro residues" evidence="1">
    <location>
        <begin position="339"/>
        <end position="358"/>
    </location>
</feature>
<evidence type="ECO:0000313" key="3">
    <source>
        <dbReference type="Proteomes" id="UP001215598"/>
    </source>
</evidence>
<feature type="region of interest" description="Disordered" evidence="1">
    <location>
        <begin position="38"/>
        <end position="191"/>
    </location>
</feature>
<dbReference type="AlphaFoldDB" id="A0AAD7MEA9"/>
<feature type="compositionally biased region" description="Basic residues" evidence="1">
    <location>
        <begin position="91"/>
        <end position="103"/>
    </location>
</feature>
<feature type="region of interest" description="Disordered" evidence="1">
    <location>
        <begin position="209"/>
        <end position="242"/>
    </location>
</feature>
<protein>
    <submittedName>
        <fullName evidence="2">Uncharacterized protein</fullName>
    </submittedName>
</protein>